<gene>
    <name evidence="1" type="ORF">GCM10010371_63890</name>
</gene>
<name>A0A918RDW3_9ACTN</name>
<accession>A0A918RDW3</accession>
<comment type="caution">
    <text evidence="1">The sequence shown here is derived from an EMBL/GenBank/DDBJ whole genome shotgun (WGS) entry which is preliminary data.</text>
</comment>
<reference evidence="1" key="2">
    <citation type="submission" date="2020-09" db="EMBL/GenBank/DDBJ databases">
        <authorList>
            <person name="Sun Q."/>
            <person name="Ohkuma M."/>
        </authorList>
    </citation>
    <scope>NUCLEOTIDE SEQUENCE</scope>
    <source>
        <strain evidence="1">JCM 4834</strain>
    </source>
</reference>
<evidence type="ECO:0000313" key="1">
    <source>
        <dbReference type="EMBL" id="GGZ95183.1"/>
    </source>
</evidence>
<evidence type="ECO:0000313" key="2">
    <source>
        <dbReference type="Proteomes" id="UP000634660"/>
    </source>
</evidence>
<sequence>MAVHHDGLVARLLHDTGYGPDDAESIREAALDRGGWELCPRGCGYAGAPASVSNHVRKHHAAGPSA</sequence>
<organism evidence="1 2">
    <name type="scientific">Streptomyces subrutilus</name>
    <dbReference type="NCBI Taxonomy" id="36818"/>
    <lineage>
        <taxon>Bacteria</taxon>
        <taxon>Bacillati</taxon>
        <taxon>Actinomycetota</taxon>
        <taxon>Actinomycetes</taxon>
        <taxon>Kitasatosporales</taxon>
        <taxon>Streptomycetaceae</taxon>
        <taxon>Streptomyces</taxon>
    </lineage>
</organism>
<proteinExistence type="predicted"/>
<dbReference type="AlphaFoldDB" id="A0A918RDW3"/>
<dbReference type="Proteomes" id="UP000634660">
    <property type="component" value="Unassembled WGS sequence"/>
</dbReference>
<dbReference type="EMBL" id="BMVX01000038">
    <property type="protein sequence ID" value="GGZ95183.1"/>
    <property type="molecule type" value="Genomic_DNA"/>
</dbReference>
<reference evidence="1" key="1">
    <citation type="journal article" date="2014" name="Int. J. Syst. Evol. Microbiol.">
        <title>Complete genome sequence of Corynebacterium casei LMG S-19264T (=DSM 44701T), isolated from a smear-ripened cheese.</title>
        <authorList>
            <consortium name="US DOE Joint Genome Institute (JGI-PGF)"/>
            <person name="Walter F."/>
            <person name="Albersmeier A."/>
            <person name="Kalinowski J."/>
            <person name="Ruckert C."/>
        </authorList>
    </citation>
    <scope>NUCLEOTIDE SEQUENCE</scope>
    <source>
        <strain evidence="1">JCM 4834</strain>
    </source>
</reference>
<protein>
    <submittedName>
        <fullName evidence="1">Uncharacterized protein</fullName>
    </submittedName>
</protein>